<dbReference type="InterPro" id="IPR038765">
    <property type="entry name" value="Papain-like_cys_pep_sf"/>
</dbReference>
<feature type="transmembrane region" description="Helical" evidence="2">
    <location>
        <begin position="53"/>
        <end position="72"/>
    </location>
</feature>
<dbReference type="Gene3D" id="3.10.620.30">
    <property type="match status" value="1"/>
</dbReference>
<feature type="transmembrane region" description="Helical" evidence="2">
    <location>
        <begin position="152"/>
        <end position="169"/>
    </location>
</feature>
<protein>
    <recommendedName>
        <fullName evidence="4">Transglutaminase-like domain-containing protein</fullName>
    </recommendedName>
</protein>
<sequence length="688" mass="71045">MLAAAVVACAAAVLPLAATYAPGTAALLLCAAAGGGAAVSGALRAARRTASTTIVGALAVLAGAVVALAAWLPHQSGSALDALRFSGARILTTSVPVPVTLEMVALPFCGTWLAAATAAALLYTRRPALAVLPPVGLLGGAVAVVGPVGEPAYGYAVLLVLALTAMLALTQHSGRLHAAGFVALAAAVAGLAGPALLSTTDRRPPDLRAHVDPPYQNPEQVNPLNLLAGWAANPDETLLEVRTDRPSRLRLVTLAEFTGVTWLPARTYHAAGTVLPATVETAGPAARQELTIAGLSGGWLPAPDGAEEVTGVRVAVDAPTATLVAPDGLRAGQRYIVDARPPDWNPQRLAGARLPTGDEFDTGRTLPPGGPARLYEIARLAAGTGSPYDQATRLADHLRRNYRFDAKAPGGNGYPSLDRFLMRPVEQGGRRGTSEQFATAFAVLARALGMPSRVAVGFTVGEPLDGTDLYVVRAGDAVAWPEVYLDGAGWVPFDPTPPASTTDNLGPAPLDPLPTLPQVEPTPSGSADEEDQPADDTAAAAPPRGAPAPPIRWPWYAVAAMLGLLVAVPSLRLWRGHARLRRGGPTGRLLGAWAEVRAGLRQAGHRPAPASTVDDVARLAGAAAPGPGVGALAAAVNGVAFGAALPPGANVDRLVSEARAHRKALRRHSGRLRRLTWWLDPRPLWWRP</sequence>
<dbReference type="Proteomes" id="UP001144280">
    <property type="component" value="Unassembled WGS sequence"/>
</dbReference>
<dbReference type="InterPro" id="IPR021878">
    <property type="entry name" value="TgpA_N"/>
</dbReference>
<feature type="transmembrane region" description="Helical" evidence="2">
    <location>
        <begin position="25"/>
        <end position="46"/>
    </location>
</feature>
<accession>A0ABQ5QZM2</accession>
<dbReference type="SMART" id="SM00460">
    <property type="entry name" value="TGc"/>
    <property type="match status" value="1"/>
</dbReference>
<keyword evidence="2" id="KW-1133">Transmembrane helix</keyword>
<dbReference type="EMBL" id="BSDI01000025">
    <property type="protein sequence ID" value="GLH99604.1"/>
    <property type="molecule type" value="Genomic_DNA"/>
</dbReference>
<feature type="domain" description="Transglutaminase-like" evidence="4">
    <location>
        <begin position="426"/>
        <end position="497"/>
    </location>
</feature>
<feature type="signal peptide" evidence="3">
    <location>
        <begin position="1"/>
        <end position="20"/>
    </location>
</feature>
<evidence type="ECO:0000256" key="2">
    <source>
        <dbReference type="SAM" id="Phobius"/>
    </source>
</evidence>
<proteinExistence type="predicted"/>
<evidence type="ECO:0000256" key="1">
    <source>
        <dbReference type="SAM" id="MobiDB-lite"/>
    </source>
</evidence>
<keyword evidence="3" id="KW-0732">Signal</keyword>
<dbReference type="PANTHER" id="PTHR42736:SF1">
    <property type="entry name" value="PROTEIN-GLUTAMINE GAMMA-GLUTAMYLTRANSFERASE"/>
    <property type="match status" value="1"/>
</dbReference>
<feature type="chain" id="PRO_5046345847" description="Transglutaminase-like domain-containing protein" evidence="3">
    <location>
        <begin position="21"/>
        <end position="688"/>
    </location>
</feature>
<name>A0ABQ5QZM2_9ACTN</name>
<keyword evidence="2" id="KW-0472">Membrane</keyword>
<evidence type="ECO:0000313" key="6">
    <source>
        <dbReference type="Proteomes" id="UP001144280"/>
    </source>
</evidence>
<feature type="region of interest" description="Disordered" evidence="1">
    <location>
        <begin position="495"/>
        <end position="546"/>
    </location>
</feature>
<evidence type="ECO:0000313" key="5">
    <source>
        <dbReference type="EMBL" id="GLH99604.1"/>
    </source>
</evidence>
<gene>
    <name evidence="5" type="ORF">Pa4123_48800</name>
</gene>
<dbReference type="Pfam" id="PF11992">
    <property type="entry name" value="TgpA_N"/>
    <property type="match status" value="1"/>
</dbReference>
<keyword evidence="2" id="KW-0812">Transmembrane</keyword>
<feature type="transmembrane region" description="Helical" evidence="2">
    <location>
        <begin position="128"/>
        <end position="146"/>
    </location>
</feature>
<dbReference type="PANTHER" id="PTHR42736">
    <property type="entry name" value="PROTEIN-GLUTAMINE GAMMA-GLUTAMYLTRANSFERASE"/>
    <property type="match status" value="1"/>
</dbReference>
<feature type="transmembrane region" description="Helical" evidence="2">
    <location>
        <begin position="104"/>
        <end position="123"/>
    </location>
</feature>
<dbReference type="InterPro" id="IPR002931">
    <property type="entry name" value="Transglutaminase-like"/>
</dbReference>
<comment type="caution">
    <text evidence="5">The sequence shown here is derived from an EMBL/GenBank/DDBJ whole genome shotgun (WGS) entry which is preliminary data.</text>
</comment>
<evidence type="ECO:0000259" key="4">
    <source>
        <dbReference type="SMART" id="SM00460"/>
    </source>
</evidence>
<dbReference type="SUPFAM" id="SSF54001">
    <property type="entry name" value="Cysteine proteinases"/>
    <property type="match status" value="1"/>
</dbReference>
<evidence type="ECO:0000256" key="3">
    <source>
        <dbReference type="SAM" id="SignalP"/>
    </source>
</evidence>
<organism evidence="5 6">
    <name type="scientific">Phytohabitans aurantiacus</name>
    <dbReference type="NCBI Taxonomy" id="3016789"/>
    <lineage>
        <taxon>Bacteria</taxon>
        <taxon>Bacillati</taxon>
        <taxon>Actinomycetota</taxon>
        <taxon>Actinomycetes</taxon>
        <taxon>Micromonosporales</taxon>
        <taxon>Micromonosporaceae</taxon>
    </lineage>
</organism>
<feature type="transmembrane region" description="Helical" evidence="2">
    <location>
        <begin position="176"/>
        <end position="197"/>
    </location>
</feature>
<dbReference type="InterPro" id="IPR052901">
    <property type="entry name" value="Bact_TGase-like"/>
</dbReference>
<keyword evidence="6" id="KW-1185">Reference proteome</keyword>
<reference evidence="5" key="1">
    <citation type="submission" date="2022-12" db="EMBL/GenBank/DDBJ databases">
        <title>New Phytohabitans aurantiacus sp. RD004123 nov., an actinomycete isolated from soil.</title>
        <authorList>
            <person name="Triningsih D.W."/>
            <person name="Harunari E."/>
            <person name="Igarashi Y."/>
        </authorList>
    </citation>
    <scope>NUCLEOTIDE SEQUENCE</scope>
    <source>
        <strain evidence="5">RD004123</strain>
    </source>
</reference>
<dbReference type="Pfam" id="PF01841">
    <property type="entry name" value="Transglut_core"/>
    <property type="match status" value="1"/>
</dbReference>